<name>A0A4Q7YY20_9BACT</name>
<evidence type="ECO:0000313" key="2">
    <source>
        <dbReference type="Proteomes" id="UP000292958"/>
    </source>
</evidence>
<dbReference type="SUPFAM" id="SSF54427">
    <property type="entry name" value="NTF2-like"/>
    <property type="match status" value="1"/>
</dbReference>
<dbReference type="PANTHER" id="PTHR31757:SF0">
    <property type="entry name" value="SLL0781 PROTEIN"/>
    <property type="match status" value="1"/>
</dbReference>
<dbReference type="OrthoDB" id="9787970at2"/>
<evidence type="ECO:0008006" key="3">
    <source>
        <dbReference type="Google" id="ProtNLM"/>
    </source>
</evidence>
<keyword evidence="2" id="KW-1185">Reference proteome</keyword>
<accession>A0A4Q7YY20</accession>
<gene>
    <name evidence="1" type="ORF">BDD14_3609</name>
</gene>
<dbReference type="RefSeq" id="WP_130419871.1">
    <property type="nucleotide sequence ID" value="NZ_SHKW01000001.1"/>
</dbReference>
<dbReference type="InterPro" id="IPR009783">
    <property type="entry name" value="DUF1348"/>
</dbReference>
<comment type="caution">
    <text evidence="1">The sequence shown here is derived from an EMBL/GenBank/DDBJ whole genome shotgun (WGS) entry which is preliminary data.</text>
</comment>
<dbReference type="Proteomes" id="UP000292958">
    <property type="component" value="Unassembled WGS sequence"/>
</dbReference>
<proteinExistence type="predicted"/>
<dbReference type="AlphaFoldDB" id="A0A4Q7YY20"/>
<sequence length="159" mass="18531">MEKATPASPIVPPFTRESAIKKVRAAEDGWNTRDPQRVSLAYSVDSRWRNRSEFVNGRDQIVALLTRKWDRELEYRLIKELWAFDGARIAVRFAYECHDAAGQWWRSYGNENWEFDESGLMKARHASINDLAIAESERLYHWPIGRRPDDHPSLSDLGL</sequence>
<dbReference type="PANTHER" id="PTHR31757">
    <property type="entry name" value="SLL0781 PROTEIN"/>
    <property type="match status" value="1"/>
</dbReference>
<dbReference type="Pfam" id="PF07080">
    <property type="entry name" value="DUF1348"/>
    <property type="match status" value="1"/>
</dbReference>
<dbReference type="Gene3D" id="3.10.450.50">
    <property type="match status" value="1"/>
</dbReference>
<dbReference type="EMBL" id="SHKW01000001">
    <property type="protein sequence ID" value="RZU42063.1"/>
    <property type="molecule type" value="Genomic_DNA"/>
</dbReference>
<protein>
    <recommendedName>
        <fullName evidence="3">SnoaL-like protein</fullName>
    </recommendedName>
</protein>
<dbReference type="InterPro" id="IPR032710">
    <property type="entry name" value="NTF2-like_dom_sf"/>
</dbReference>
<organism evidence="1 2">
    <name type="scientific">Edaphobacter modestus</name>
    <dbReference type="NCBI Taxonomy" id="388466"/>
    <lineage>
        <taxon>Bacteria</taxon>
        <taxon>Pseudomonadati</taxon>
        <taxon>Acidobacteriota</taxon>
        <taxon>Terriglobia</taxon>
        <taxon>Terriglobales</taxon>
        <taxon>Acidobacteriaceae</taxon>
        <taxon>Edaphobacter</taxon>
    </lineage>
</organism>
<reference evidence="1 2" key="1">
    <citation type="submission" date="2019-02" db="EMBL/GenBank/DDBJ databases">
        <title>Genomic Encyclopedia of Archaeal and Bacterial Type Strains, Phase II (KMG-II): from individual species to whole genera.</title>
        <authorList>
            <person name="Goeker M."/>
        </authorList>
    </citation>
    <scope>NUCLEOTIDE SEQUENCE [LARGE SCALE GENOMIC DNA]</scope>
    <source>
        <strain evidence="1 2">DSM 18101</strain>
    </source>
</reference>
<evidence type="ECO:0000313" key="1">
    <source>
        <dbReference type="EMBL" id="RZU42063.1"/>
    </source>
</evidence>